<proteinExistence type="predicted"/>
<evidence type="ECO:0008006" key="3">
    <source>
        <dbReference type="Google" id="ProtNLM"/>
    </source>
</evidence>
<dbReference type="Proteomes" id="UP000007266">
    <property type="component" value="Linkage group 4"/>
</dbReference>
<organism evidence="1 2">
    <name type="scientific">Tribolium castaneum</name>
    <name type="common">Red flour beetle</name>
    <dbReference type="NCBI Taxonomy" id="7070"/>
    <lineage>
        <taxon>Eukaryota</taxon>
        <taxon>Metazoa</taxon>
        <taxon>Ecdysozoa</taxon>
        <taxon>Arthropoda</taxon>
        <taxon>Hexapoda</taxon>
        <taxon>Insecta</taxon>
        <taxon>Pterygota</taxon>
        <taxon>Neoptera</taxon>
        <taxon>Endopterygota</taxon>
        <taxon>Coleoptera</taxon>
        <taxon>Polyphaga</taxon>
        <taxon>Cucujiformia</taxon>
        <taxon>Tenebrionidae</taxon>
        <taxon>Tenebrionidae incertae sedis</taxon>
        <taxon>Tribolium</taxon>
    </lineage>
</organism>
<dbReference type="KEGG" id="tca:661206"/>
<sequence length="282" mass="30355">MGSKIWLTIPHHALLRQVESSSNKSVQLKVLSGIANISPNLKSLSKSHINCVFSQGVTVKMLNLVTVVILGALLQGNFCLNRQDIIDEYTPILAEKTANFSQDAKTIHSELVVVENILKNDTLSTISFLNTQIASLKQTIADAKKQSANKTTVLNCLSVQEKAAAQLSADAINTTCWANADFSALSGAENDLKTLALIPNNTISACQTLDPLSPSQDQLFLDCITEKILDLDAQIEIVENNFAAVKNATVTSTIKCITDQSAPIAAKINEISFQVTLCLSLG</sequence>
<gene>
    <name evidence="1" type="primary">AUGUSTUS-3.0.2_32935</name>
    <name evidence="1" type="ORF">TcasGA2_TC032935</name>
</gene>
<name>A0A139WJF3_TRICA</name>
<reference evidence="1 2" key="1">
    <citation type="journal article" date="2008" name="Nature">
        <title>The genome of the model beetle and pest Tribolium castaneum.</title>
        <authorList>
            <consortium name="Tribolium Genome Sequencing Consortium"/>
            <person name="Richards S."/>
            <person name="Gibbs R.A."/>
            <person name="Weinstock G.M."/>
            <person name="Brown S.J."/>
            <person name="Denell R."/>
            <person name="Beeman R.W."/>
            <person name="Gibbs R."/>
            <person name="Beeman R.W."/>
            <person name="Brown S.J."/>
            <person name="Bucher G."/>
            <person name="Friedrich M."/>
            <person name="Grimmelikhuijzen C.J."/>
            <person name="Klingler M."/>
            <person name="Lorenzen M."/>
            <person name="Richards S."/>
            <person name="Roth S."/>
            <person name="Schroder R."/>
            <person name="Tautz D."/>
            <person name="Zdobnov E.M."/>
            <person name="Muzny D."/>
            <person name="Gibbs R.A."/>
            <person name="Weinstock G.M."/>
            <person name="Attaway T."/>
            <person name="Bell S."/>
            <person name="Buhay C.J."/>
            <person name="Chandrabose M.N."/>
            <person name="Chavez D."/>
            <person name="Clerk-Blankenburg K.P."/>
            <person name="Cree A."/>
            <person name="Dao M."/>
            <person name="Davis C."/>
            <person name="Chacko J."/>
            <person name="Dinh H."/>
            <person name="Dugan-Rocha S."/>
            <person name="Fowler G."/>
            <person name="Garner T.T."/>
            <person name="Garnes J."/>
            <person name="Gnirke A."/>
            <person name="Hawes A."/>
            <person name="Hernandez J."/>
            <person name="Hines S."/>
            <person name="Holder M."/>
            <person name="Hume J."/>
            <person name="Jhangiani S.N."/>
            <person name="Joshi V."/>
            <person name="Khan Z.M."/>
            <person name="Jackson L."/>
            <person name="Kovar C."/>
            <person name="Kowis A."/>
            <person name="Lee S."/>
            <person name="Lewis L.R."/>
            <person name="Margolis J."/>
            <person name="Morgan M."/>
            <person name="Nazareth L.V."/>
            <person name="Nguyen N."/>
            <person name="Okwuonu G."/>
            <person name="Parker D."/>
            <person name="Richards S."/>
            <person name="Ruiz S.J."/>
            <person name="Santibanez J."/>
            <person name="Savard J."/>
            <person name="Scherer S.E."/>
            <person name="Schneider B."/>
            <person name="Sodergren E."/>
            <person name="Tautz D."/>
            <person name="Vattahil S."/>
            <person name="Villasana D."/>
            <person name="White C.S."/>
            <person name="Wright R."/>
            <person name="Park Y."/>
            <person name="Beeman R.W."/>
            <person name="Lord J."/>
            <person name="Oppert B."/>
            <person name="Lorenzen M."/>
            <person name="Brown S."/>
            <person name="Wang L."/>
            <person name="Savard J."/>
            <person name="Tautz D."/>
            <person name="Richards S."/>
            <person name="Weinstock G."/>
            <person name="Gibbs R.A."/>
            <person name="Liu Y."/>
            <person name="Worley K."/>
            <person name="Weinstock G."/>
            <person name="Elsik C.G."/>
            <person name="Reese J.T."/>
            <person name="Elhaik E."/>
            <person name="Landan G."/>
            <person name="Graur D."/>
            <person name="Arensburger P."/>
            <person name="Atkinson P."/>
            <person name="Beeman R.W."/>
            <person name="Beidler J."/>
            <person name="Brown S.J."/>
            <person name="Demuth J.P."/>
            <person name="Drury D.W."/>
            <person name="Du Y.Z."/>
            <person name="Fujiwara H."/>
            <person name="Lorenzen M."/>
            <person name="Maselli V."/>
            <person name="Osanai M."/>
            <person name="Park Y."/>
            <person name="Robertson H.M."/>
            <person name="Tu Z."/>
            <person name="Wang J.J."/>
            <person name="Wang S."/>
            <person name="Richards S."/>
            <person name="Song H."/>
            <person name="Zhang L."/>
            <person name="Sodergren E."/>
            <person name="Werner D."/>
            <person name="Stanke M."/>
            <person name="Morgenstern B."/>
            <person name="Solovyev V."/>
            <person name="Kosarev P."/>
            <person name="Brown G."/>
            <person name="Chen H.C."/>
            <person name="Ermolaeva O."/>
            <person name="Hlavina W."/>
            <person name="Kapustin Y."/>
            <person name="Kiryutin B."/>
            <person name="Kitts P."/>
            <person name="Maglott D."/>
            <person name="Pruitt K."/>
            <person name="Sapojnikov V."/>
            <person name="Souvorov A."/>
            <person name="Mackey A.J."/>
            <person name="Waterhouse R.M."/>
            <person name="Wyder S."/>
            <person name="Zdobnov E.M."/>
            <person name="Zdobnov E.M."/>
            <person name="Wyder S."/>
            <person name="Kriventseva E.V."/>
            <person name="Kadowaki T."/>
            <person name="Bork P."/>
            <person name="Aranda M."/>
            <person name="Bao R."/>
            <person name="Beermann A."/>
            <person name="Berns N."/>
            <person name="Bolognesi R."/>
            <person name="Bonneton F."/>
            <person name="Bopp D."/>
            <person name="Brown S.J."/>
            <person name="Bucher G."/>
            <person name="Butts T."/>
            <person name="Chaumot A."/>
            <person name="Denell R.E."/>
            <person name="Ferrier D.E."/>
            <person name="Friedrich M."/>
            <person name="Gordon C.M."/>
            <person name="Jindra M."/>
            <person name="Klingler M."/>
            <person name="Lan Q."/>
            <person name="Lattorff H.M."/>
            <person name="Laudet V."/>
            <person name="von Levetsow C."/>
            <person name="Liu Z."/>
            <person name="Lutz R."/>
            <person name="Lynch J.A."/>
            <person name="da Fonseca R.N."/>
            <person name="Posnien N."/>
            <person name="Reuter R."/>
            <person name="Roth S."/>
            <person name="Savard J."/>
            <person name="Schinko J.B."/>
            <person name="Schmitt C."/>
            <person name="Schoppmeier M."/>
            <person name="Schroder R."/>
            <person name="Shippy T.D."/>
            <person name="Simonnet F."/>
            <person name="Marques-Souza H."/>
            <person name="Tautz D."/>
            <person name="Tomoyasu Y."/>
            <person name="Trauner J."/>
            <person name="Van der Zee M."/>
            <person name="Vervoort M."/>
            <person name="Wittkopp N."/>
            <person name="Wimmer E.A."/>
            <person name="Yang X."/>
            <person name="Jones A.K."/>
            <person name="Sattelle D.B."/>
            <person name="Ebert P.R."/>
            <person name="Nelson D."/>
            <person name="Scott J.G."/>
            <person name="Beeman R.W."/>
            <person name="Muthukrishnan S."/>
            <person name="Kramer K.J."/>
            <person name="Arakane Y."/>
            <person name="Beeman R.W."/>
            <person name="Zhu Q."/>
            <person name="Hogenkamp D."/>
            <person name="Dixit R."/>
            <person name="Oppert B."/>
            <person name="Jiang H."/>
            <person name="Zou Z."/>
            <person name="Marshall J."/>
            <person name="Elpidina E."/>
            <person name="Vinokurov K."/>
            <person name="Oppert C."/>
            <person name="Zou Z."/>
            <person name="Evans J."/>
            <person name="Lu Z."/>
            <person name="Zhao P."/>
            <person name="Sumathipala N."/>
            <person name="Altincicek B."/>
            <person name="Vilcinskas A."/>
            <person name="Williams M."/>
            <person name="Hultmark D."/>
            <person name="Hetru C."/>
            <person name="Jiang H."/>
            <person name="Grimmelikhuijzen C.J."/>
            <person name="Hauser F."/>
            <person name="Cazzamali G."/>
            <person name="Williamson M."/>
            <person name="Park Y."/>
            <person name="Li B."/>
            <person name="Tanaka Y."/>
            <person name="Predel R."/>
            <person name="Neupert S."/>
            <person name="Schachtner J."/>
            <person name="Verleyen P."/>
            <person name="Raible F."/>
            <person name="Bork P."/>
            <person name="Friedrich M."/>
            <person name="Walden K.K."/>
            <person name="Robertson H.M."/>
            <person name="Angeli S."/>
            <person name="Foret S."/>
            <person name="Bucher G."/>
            <person name="Schuetz S."/>
            <person name="Maleszka R."/>
            <person name="Wimmer E.A."/>
            <person name="Beeman R.W."/>
            <person name="Lorenzen M."/>
            <person name="Tomoyasu Y."/>
            <person name="Miller S.C."/>
            <person name="Grossmann D."/>
            <person name="Bucher G."/>
        </authorList>
    </citation>
    <scope>NUCLEOTIDE SEQUENCE [LARGE SCALE GENOMIC DNA]</scope>
    <source>
        <strain evidence="1 2">Georgia GA2</strain>
    </source>
</reference>
<dbReference type="InParanoid" id="A0A139WJF3"/>
<dbReference type="AlphaFoldDB" id="A0A139WJF3"/>
<evidence type="ECO:0000313" key="1">
    <source>
        <dbReference type="EMBL" id="KYB28168.1"/>
    </source>
</evidence>
<dbReference type="EMBL" id="KQ971338">
    <property type="protein sequence ID" value="KYB28168.1"/>
    <property type="molecule type" value="Genomic_DNA"/>
</dbReference>
<keyword evidence="2" id="KW-1185">Reference proteome</keyword>
<reference evidence="1 2" key="2">
    <citation type="journal article" date="2010" name="Nucleic Acids Res.">
        <title>BeetleBase in 2010: revisions to provide comprehensive genomic information for Tribolium castaneum.</title>
        <authorList>
            <person name="Kim H.S."/>
            <person name="Murphy T."/>
            <person name="Xia J."/>
            <person name="Caragea D."/>
            <person name="Park Y."/>
            <person name="Beeman R.W."/>
            <person name="Lorenzen M.D."/>
            <person name="Butcher S."/>
            <person name="Manak J.R."/>
            <person name="Brown S.J."/>
        </authorList>
    </citation>
    <scope>GENOME REANNOTATION</scope>
    <source>
        <strain evidence="1 2">Georgia GA2</strain>
    </source>
</reference>
<evidence type="ECO:0000313" key="2">
    <source>
        <dbReference type="Proteomes" id="UP000007266"/>
    </source>
</evidence>
<protein>
    <recommendedName>
        <fullName evidence="3">Protein TsetseEP domain-containing protein</fullName>
    </recommendedName>
</protein>
<dbReference type="OrthoDB" id="10486671at2759"/>
<accession>A0A139WJF3</accession>